<dbReference type="InterPro" id="IPR000572">
    <property type="entry name" value="OxRdtase_Mopterin-bd_dom"/>
</dbReference>
<feature type="domain" description="Oxidoreductase molybdopterin-binding" evidence="2">
    <location>
        <begin position="28"/>
        <end position="163"/>
    </location>
</feature>
<dbReference type="RefSeq" id="WP_014682635.1">
    <property type="nucleotide sequence ID" value="NC_017770.1"/>
</dbReference>
<dbReference type="OrthoDB" id="482420at2"/>
<feature type="signal peptide" evidence="1">
    <location>
        <begin position="1"/>
        <end position="19"/>
    </location>
</feature>
<evidence type="ECO:0000256" key="1">
    <source>
        <dbReference type="SAM" id="SignalP"/>
    </source>
</evidence>
<dbReference type="STRING" id="929556.Solca_4423"/>
<dbReference type="eggNOG" id="COG2041">
    <property type="taxonomic scope" value="Bacteria"/>
</dbReference>
<evidence type="ECO:0000313" key="4">
    <source>
        <dbReference type="Proteomes" id="UP000007590"/>
    </source>
</evidence>
<protein>
    <submittedName>
        <fullName evidence="3">Sulfite oxidase-like oxidoreductase</fullName>
    </submittedName>
</protein>
<proteinExistence type="predicted"/>
<name>H8KN80_SOLCM</name>
<dbReference type="Pfam" id="PF00174">
    <property type="entry name" value="Oxidored_molyb"/>
    <property type="match status" value="1"/>
</dbReference>
<gene>
    <name evidence="3" type="ordered locus">Solca_4423</name>
</gene>
<dbReference type="KEGG" id="scn:Solca_4423"/>
<feature type="chain" id="PRO_5003614287" evidence="1">
    <location>
        <begin position="20"/>
        <end position="167"/>
    </location>
</feature>
<keyword evidence="4" id="KW-1185">Reference proteome</keyword>
<dbReference type="InterPro" id="IPR036374">
    <property type="entry name" value="OxRdtase_Mopterin-bd_sf"/>
</dbReference>
<dbReference type="Gene3D" id="3.90.420.10">
    <property type="entry name" value="Oxidoreductase, molybdopterin-binding domain"/>
    <property type="match status" value="1"/>
</dbReference>
<keyword evidence="1" id="KW-0732">Signal</keyword>
<reference evidence="3" key="1">
    <citation type="submission" date="2012-02" db="EMBL/GenBank/DDBJ databases">
        <title>The complete genome of Solitalea canadensis DSM 3403.</title>
        <authorList>
            <consortium name="US DOE Joint Genome Institute (JGI-PGF)"/>
            <person name="Lucas S."/>
            <person name="Copeland A."/>
            <person name="Lapidus A."/>
            <person name="Glavina del Rio T."/>
            <person name="Dalin E."/>
            <person name="Tice H."/>
            <person name="Bruce D."/>
            <person name="Goodwin L."/>
            <person name="Pitluck S."/>
            <person name="Peters L."/>
            <person name="Ovchinnikova G."/>
            <person name="Lu M."/>
            <person name="Kyrpides N."/>
            <person name="Mavromatis K."/>
            <person name="Ivanova N."/>
            <person name="Brettin T."/>
            <person name="Detter J.C."/>
            <person name="Han C."/>
            <person name="Larimer F."/>
            <person name="Land M."/>
            <person name="Hauser L."/>
            <person name="Markowitz V."/>
            <person name="Cheng J.-F."/>
            <person name="Hugenholtz P."/>
            <person name="Woyke T."/>
            <person name="Wu D."/>
            <person name="Spring S."/>
            <person name="Schroeder M."/>
            <person name="Kopitz M."/>
            <person name="Brambilla E."/>
            <person name="Klenk H.-P."/>
            <person name="Eisen J.A."/>
        </authorList>
    </citation>
    <scope>NUCLEOTIDE SEQUENCE</scope>
    <source>
        <strain evidence="3">DSM 3403</strain>
    </source>
</reference>
<accession>H8KN80</accession>
<sequence length="167" mass="18569">MRISYYFFLLMLLEVFPLAVDGQSLTKQASVTISGEVKTPVELKVEDINKMELTQVTKKDKNQVEHIYSGIELSQLLSTAGVALGKELRGEHLLKYLLIEASDGYQVLFSLAEADPEFVSRKIILAIKKDGSLLPSDEGPFHIIIDGEGRGSRNVRQVTSIKVKFAD</sequence>
<evidence type="ECO:0000259" key="2">
    <source>
        <dbReference type="Pfam" id="PF00174"/>
    </source>
</evidence>
<dbReference type="HOGENOM" id="CLU_118511_0_0_10"/>
<dbReference type="AlphaFoldDB" id="H8KN80"/>
<dbReference type="Proteomes" id="UP000007590">
    <property type="component" value="Chromosome"/>
</dbReference>
<evidence type="ECO:0000313" key="3">
    <source>
        <dbReference type="EMBL" id="AFD09413.1"/>
    </source>
</evidence>
<dbReference type="SUPFAM" id="SSF56524">
    <property type="entry name" value="Oxidoreductase molybdopterin-binding domain"/>
    <property type="match status" value="1"/>
</dbReference>
<dbReference type="EMBL" id="CP003349">
    <property type="protein sequence ID" value="AFD09413.1"/>
    <property type="molecule type" value="Genomic_DNA"/>
</dbReference>
<organism evidence="3 4">
    <name type="scientific">Solitalea canadensis (strain ATCC 29591 / DSM 3403 / JCM 21819 / LMG 8368 / NBRC 15130 / NCIMB 12057 / USAM 9D)</name>
    <name type="common">Flexibacter canadensis</name>
    <dbReference type="NCBI Taxonomy" id="929556"/>
    <lineage>
        <taxon>Bacteria</taxon>
        <taxon>Pseudomonadati</taxon>
        <taxon>Bacteroidota</taxon>
        <taxon>Sphingobacteriia</taxon>
        <taxon>Sphingobacteriales</taxon>
        <taxon>Sphingobacteriaceae</taxon>
        <taxon>Solitalea</taxon>
    </lineage>
</organism>